<dbReference type="STRING" id="1503961.SAMN05421736_1461"/>
<dbReference type="InterPro" id="IPR029058">
    <property type="entry name" value="AB_hydrolase_fold"/>
</dbReference>
<organism evidence="1 2">
    <name type="scientific">Evansella caseinilytica</name>
    <dbReference type="NCBI Taxonomy" id="1503961"/>
    <lineage>
        <taxon>Bacteria</taxon>
        <taxon>Bacillati</taxon>
        <taxon>Bacillota</taxon>
        <taxon>Bacilli</taxon>
        <taxon>Bacillales</taxon>
        <taxon>Bacillaceae</taxon>
        <taxon>Evansella</taxon>
    </lineage>
</organism>
<dbReference type="AlphaFoldDB" id="A0A1H3V381"/>
<dbReference type="OrthoDB" id="1240137at2"/>
<dbReference type="Proteomes" id="UP000198935">
    <property type="component" value="Unassembled WGS sequence"/>
</dbReference>
<proteinExistence type="predicted"/>
<keyword evidence="2" id="KW-1185">Reference proteome</keyword>
<name>A0A1H3V381_9BACI</name>
<evidence type="ECO:0000313" key="1">
    <source>
        <dbReference type="EMBL" id="SDZ69048.1"/>
    </source>
</evidence>
<accession>A0A1H3V381</accession>
<gene>
    <name evidence="1" type="ORF">SAMN05421736_1461</name>
</gene>
<dbReference type="SUPFAM" id="SSF53474">
    <property type="entry name" value="alpha/beta-Hydrolases"/>
    <property type="match status" value="1"/>
</dbReference>
<reference evidence="2" key="1">
    <citation type="submission" date="2016-10" db="EMBL/GenBank/DDBJ databases">
        <authorList>
            <person name="Varghese N."/>
            <person name="Submissions S."/>
        </authorList>
    </citation>
    <scope>NUCLEOTIDE SEQUENCE [LARGE SCALE GENOMIC DNA]</scope>
    <source>
        <strain evidence="2">SP</strain>
    </source>
</reference>
<dbReference type="EMBL" id="FNPI01000046">
    <property type="protein sequence ID" value="SDZ69048.1"/>
    <property type="molecule type" value="Genomic_DNA"/>
</dbReference>
<protein>
    <submittedName>
        <fullName evidence="1">Uncharacterized protein</fullName>
    </submittedName>
</protein>
<sequence>MIENNGVFQNNKSSFTEAEHQFIAMKIVYQAEKEFRKIDIENQNDLREINSKMLKKYQDALNDKSINFVSDVPQYFDNTVTQEIYVPSDISLGSGHVNYEFQNGNHVNAITRGNPYDPDEIVVTFPGTDFGDRMDRDQTVFANGSKRQIDYTEEAIQYISDLKEKYPDAKITVNGHSMAGKLVMAIGMMFPDVEVYAFNPTALDKKYREMLKEDQHYDNINVFVFDKEIAGLERWFRYGYSGRSMKDLPFNVYHMDSSVRFRDFTQISAPLPDTADRHENTGFFHKKRLSGAIEQHSSGGYRSVDGHLIDLFQLNRIDFSSGGGGTKEIIFSKEKYLHFANIIRKEFIPNLRKALA</sequence>
<feature type="non-terminal residue" evidence="1">
    <location>
        <position position="356"/>
    </location>
</feature>
<dbReference type="Gene3D" id="3.40.50.1820">
    <property type="entry name" value="alpha/beta hydrolase"/>
    <property type="match status" value="1"/>
</dbReference>
<evidence type="ECO:0000313" key="2">
    <source>
        <dbReference type="Proteomes" id="UP000198935"/>
    </source>
</evidence>